<dbReference type="GO" id="GO:0005847">
    <property type="term" value="C:mRNA cleavage and polyadenylation specificity factor complex"/>
    <property type="evidence" value="ECO:0007669"/>
    <property type="project" value="InterPro"/>
</dbReference>
<dbReference type="GO" id="GO:0006398">
    <property type="term" value="P:mRNA 3'-end processing by stem-loop binding and cleavage"/>
    <property type="evidence" value="ECO:0007669"/>
    <property type="project" value="InterPro"/>
</dbReference>
<dbReference type="PANTHER" id="PTHR45922:SF1">
    <property type="entry name" value="CLEAVAGE AND POLYADENYLATION SPECIFICITY FACTOR SUBUNIT 2"/>
    <property type="match status" value="1"/>
</dbReference>
<dbReference type="InterPro" id="IPR036866">
    <property type="entry name" value="RibonucZ/Hydroxyglut_hydro"/>
</dbReference>
<dbReference type="Proteomes" id="UP001217963">
    <property type="component" value="Chromosome V"/>
</dbReference>
<dbReference type="Gene3D" id="3.40.50.10890">
    <property type="match status" value="1"/>
</dbReference>
<gene>
    <name evidence="3" type="ORF">GPU96_05g08700</name>
    <name evidence="4" type="ORF">PFJ87_05g00560</name>
</gene>
<dbReference type="OrthoDB" id="64353at2759"/>
<sequence length="639" mass="72642">MPSSFVSLTPLIRTDTGIYCHLLEIDNVRILVNCGAPYTMDMSIYTSVLPQILSCDAILLTSFGVNYVGALPYILQNNYYNKIFSSVPIKVLGKICLDEHLKGMGMEVEGYTACFERISEIKYSQPTVIGNVEICTYNSGNSIGGCIYKISKGAERIVIGLNMNHRKENHLDGIGFSGIGDCSLCVVNGNHVLAENISVAKRDNMFREIVGSVLSSGGKVILPVKYSRFLEIALILNSMMAQRNERIVCLSYFGQRFVERARSMIEWAGEKVSSMFSEEKVNPFEFEKIEFVGHYQDVSEFDVVVVIDEYVYGGILTTVLHQLNDENNMVLLIDPRMDEVIRKESRTMKWYSFRLVERIDEKRGTNGEDSVEDVEDDVSDVEGIETDWSEIRHEVWCENGDEVFPSMSRRRAYDDYGEYMDRSLFVSEILPVEEVSEEEMEKETIAEERELEGEGIALKYRIEKMDLMGISDLNSCKMIVETLSPRKLVCVGEDRDTERFLYHTFKYMPCFEDVYVCRNKIVLSSDVSMGIVKLDKGFDELDYQVIANDSVGSFRGVRDGDTVRCIGSGPRMVIGHADINELRRMIIERNMRVEQEENGLLVEDSVWIRINPDGLTIDGKDTGVFYAVRDVVYRNSALI</sequence>
<keyword evidence="6" id="KW-1185">Reference proteome</keyword>
<dbReference type="Gene3D" id="3.60.15.10">
    <property type="entry name" value="Ribonuclease Z/Hydroxyacylglutathione hydrolase-like"/>
    <property type="match status" value="1"/>
</dbReference>
<dbReference type="EMBL" id="CP119066">
    <property type="protein sequence ID" value="WEL38588.1"/>
    <property type="molecule type" value="Genomic_DNA"/>
</dbReference>
<comment type="similarity">
    <text evidence="1">Belongs to the metallo-beta-lactamase superfamily. RNA-metabolizing metallo-beta-lactamase-like family. CPSF2/YSH1 subfamily.</text>
</comment>
<reference evidence="3" key="1">
    <citation type="submission" date="2021-05" db="EMBL/GenBank/DDBJ databases">
        <title>Encephalitozoon hellem ATCC 50604 Complete Genome.</title>
        <authorList>
            <person name="Mascarenhas dos Santos A.C."/>
            <person name="Julian A.T."/>
            <person name="Pombert J.-F."/>
        </authorList>
    </citation>
    <scope>NUCLEOTIDE SEQUENCE</scope>
    <source>
        <strain evidence="3">ATCC 50604</strain>
    </source>
</reference>
<name>A0A9Q9F9B3_ENCHE</name>
<evidence type="ECO:0000313" key="5">
    <source>
        <dbReference type="Proteomes" id="UP001059546"/>
    </source>
</evidence>
<evidence type="ECO:0000313" key="3">
    <source>
        <dbReference type="EMBL" id="UTX43131.1"/>
    </source>
</evidence>
<dbReference type="InterPro" id="IPR027075">
    <property type="entry name" value="CPSF2"/>
</dbReference>
<proteinExistence type="inferred from homology"/>
<evidence type="ECO:0000313" key="4">
    <source>
        <dbReference type="EMBL" id="WEL38588.1"/>
    </source>
</evidence>
<keyword evidence="1" id="KW-0694">RNA-binding</keyword>
<evidence type="ECO:0000313" key="6">
    <source>
        <dbReference type="Proteomes" id="UP001217963"/>
    </source>
</evidence>
<keyword evidence="1" id="KW-0507">mRNA processing</keyword>
<protein>
    <recommendedName>
        <fullName evidence="1">Cleavage and polyadenylation specificity factor subunit 2</fullName>
    </recommendedName>
    <alternativeName>
        <fullName evidence="1">Cleavage and polyadenylation specificity factor 100 kDa subunit</fullName>
    </alternativeName>
</protein>
<dbReference type="Proteomes" id="UP001059546">
    <property type="component" value="Chromosome V"/>
</dbReference>
<dbReference type="SUPFAM" id="SSF56281">
    <property type="entry name" value="Metallo-hydrolase/oxidoreductase"/>
    <property type="match status" value="1"/>
</dbReference>
<dbReference type="InterPro" id="IPR022712">
    <property type="entry name" value="Beta_Casp"/>
</dbReference>
<evidence type="ECO:0000256" key="1">
    <source>
        <dbReference type="RuleBase" id="RU365006"/>
    </source>
</evidence>
<keyword evidence="1" id="KW-0539">Nucleus</keyword>
<dbReference type="GO" id="GO:0003723">
    <property type="term" value="F:RNA binding"/>
    <property type="evidence" value="ECO:0007669"/>
    <property type="project" value="UniProtKB-KW"/>
</dbReference>
<dbReference type="SMART" id="SM01027">
    <property type="entry name" value="Beta-Casp"/>
    <property type="match status" value="1"/>
</dbReference>
<organism evidence="3 5">
    <name type="scientific">Encephalitozoon hellem</name>
    <name type="common">Microsporidian parasite</name>
    <dbReference type="NCBI Taxonomy" id="27973"/>
    <lineage>
        <taxon>Eukaryota</taxon>
        <taxon>Fungi</taxon>
        <taxon>Fungi incertae sedis</taxon>
        <taxon>Microsporidia</taxon>
        <taxon>Unikaryonidae</taxon>
        <taxon>Encephalitozoon</taxon>
    </lineage>
</organism>
<feature type="domain" description="Beta-Casp" evidence="2">
    <location>
        <begin position="229"/>
        <end position="341"/>
    </location>
</feature>
<dbReference type="Pfam" id="PF16661">
    <property type="entry name" value="Lactamase_B_6"/>
    <property type="match status" value="1"/>
</dbReference>
<accession>A0A9Q9F9B3</accession>
<comment type="subcellular location">
    <subcellularLocation>
        <location evidence="1">Nucleus</location>
    </subcellularLocation>
</comment>
<evidence type="ECO:0000259" key="2">
    <source>
        <dbReference type="SMART" id="SM01027"/>
    </source>
</evidence>
<reference evidence="4 6" key="2">
    <citation type="submission" date="2023-02" db="EMBL/GenBank/DDBJ databases">
        <title>Encephalitozoon hellem ATCC 50451 complete genome.</title>
        <authorList>
            <person name="Mascarenhas dos Santos A.C."/>
            <person name="Julian A.T."/>
            <person name="Pombert J.-F."/>
        </authorList>
    </citation>
    <scope>NUCLEOTIDE SEQUENCE [LARGE SCALE GENOMIC DNA]</scope>
    <source>
        <strain evidence="4 6">ATCC 50451</strain>
    </source>
</reference>
<dbReference type="InterPro" id="IPR001279">
    <property type="entry name" value="Metallo-B-lactamas"/>
</dbReference>
<dbReference type="PANTHER" id="PTHR45922">
    <property type="entry name" value="CLEAVAGE AND POLYADENYLATION SPECIFICITY FACTOR SUBUNIT 2"/>
    <property type="match status" value="1"/>
</dbReference>
<dbReference type="AlphaFoldDB" id="A0A9Q9F9B3"/>
<dbReference type="EMBL" id="CP075151">
    <property type="protein sequence ID" value="UTX43131.1"/>
    <property type="molecule type" value="Genomic_DNA"/>
</dbReference>